<protein>
    <recommendedName>
        <fullName evidence="1">YgjP-like metallopeptidase domain-containing protein</fullName>
    </recommendedName>
</protein>
<dbReference type="PANTHER" id="PTHR30399:SF1">
    <property type="entry name" value="UTP PYROPHOSPHATASE"/>
    <property type="match status" value="1"/>
</dbReference>
<dbReference type="InterPro" id="IPR002725">
    <property type="entry name" value="YgjP-like_metallopeptidase"/>
</dbReference>
<dbReference type="CDD" id="cd07344">
    <property type="entry name" value="M48_yhfN_like"/>
    <property type="match status" value="1"/>
</dbReference>
<name>A0A4R3MS51_9BACI</name>
<dbReference type="Gene3D" id="3.30.2010.10">
    <property type="entry name" value="Metalloproteases ('zincins'), catalytic domain"/>
    <property type="match status" value="1"/>
</dbReference>
<dbReference type="AlphaFoldDB" id="A0A4R3MS51"/>
<proteinExistence type="predicted"/>
<dbReference type="EMBL" id="SMAN01000028">
    <property type="protein sequence ID" value="TCT17571.1"/>
    <property type="molecule type" value="Genomic_DNA"/>
</dbReference>
<dbReference type="Pfam" id="PF01863">
    <property type="entry name" value="YgjP-like"/>
    <property type="match status" value="1"/>
</dbReference>
<gene>
    <name evidence="2" type="ORF">EDD68_12819</name>
</gene>
<evidence type="ECO:0000259" key="1">
    <source>
        <dbReference type="Pfam" id="PF01863"/>
    </source>
</evidence>
<dbReference type="Proteomes" id="UP000294650">
    <property type="component" value="Unassembled WGS sequence"/>
</dbReference>
<evidence type="ECO:0000313" key="2">
    <source>
        <dbReference type="EMBL" id="TCT17571.1"/>
    </source>
</evidence>
<dbReference type="PANTHER" id="PTHR30399">
    <property type="entry name" value="UNCHARACTERIZED PROTEIN YGJP"/>
    <property type="match status" value="1"/>
</dbReference>
<feature type="domain" description="YgjP-like metallopeptidase" evidence="1">
    <location>
        <begin position="23"/>
        <end position="235"/>
    </location>
</feature>
<evidence type="ECO:0000313" key="3">
    <source>
        <dbReference type="Proteomes" id="UP000294650"/>
    </source>
</evidence>
<organism evidence="2 3">
    <name type="scientific">Melghiribacillus thermohalophilus</name>
    <dbReference type="NCBI Taxonomy" id="1324956"/>
    <lineage>
        <taxon>Bacteria</taxon>
        <taxon>Bacillati</taxon>
        <taxon>Bacillota</taxon>
        <taxon>Bacilli</taxon>
        <taxon>Bacillales</taxon>
        <taxon>Bacillaceae</taxon>
        <taxon>Melghiribacillus</taxon>
    </lineage>
</organism>
<keyword evidence="3" id="KW-1185">Reference proteome</keyword>
<comment type="caution">
    <text evidence="2">The sequence shown here is derived from an EMBL/GenBank/DDBJ whole genome shotgun (WGS) entry which is preliminary data.</text>
</comment>
<sequence>MEQHHVQYGNNTIEFYVVRKNVKNVNLNIKPDTTIIVSAHQKVPVDFIKEFVRKKAPWIVKHVNQFDKVQPEVRREREYISGESFKYLGKQYRLRVRQTDGEEFVKYLRGFLYLYVKDPEHYKKKEKLMQEWFRQRAHVIFYEALDKVYPKLQKYDIPRPNIQIRTMKARWGSCLVDSSAILLNAELIKAPKPCIEYVILHELIHFKYNDHSSNFYEMLYSLMPDWEKRKEILDEEIVREL</sequence>
<reference evidence="2 3" key="1">
    <citation type="submission" date="2019-03" db="EMBL/GenBank/DDBJ databases">
        <title>Genomic Encyclopedia of Type Strains, Phase IV (KMG-IV): sequencing the most valuable type-strain genomes for metagenomic binning, comparative biology and taxonomic classification.</title>
        <authorList>
            <person name="Goeker M."/>
        </authorList>
    </citation>
    <scope>NUCLEOTIDE SEQUENCE [LARGE SCALE GENOMIC DNA]</scope>
    <source>
        <strain evidence="2 3">DSM 25894</strain>
    </source>
</reference>
<accession>A0A4R3MS51</accession>
<dbReference type="RefSeq" id="WP_132372963.1">
    <property type="nucleotide sequence ID" value="NZ_SMAN01000028.1"/>
</dbReference>
<dbReference type="OrthoDB" id="9811177at2"/>
<dbReference type="InterPro" id="IPR053136">
    <property type="entry name" value="UTP_pyrophosphatase-like"/>
</dbReference>